<name>A0A2K8Z957_9BACT</name>
<dbReference type="EMBL" id="CP025096">
    <property type="protein sequence ID" value="AUD06401.1"/>
    <property type="molecule type" value="Genomic_DNA"/>
</dbReference>
<protein>
    <submittedName>
        <fullName evidence="1">Uncharacterized protein</fullName>
    </submittedName>
</protein>
<keyword evidence="2" id="KW-1185">Reference proteome</keyword>
<evidence type="ECO:0000313" key="2">
    <source>
        <dbReference type="Proteomes" id="UP000232883"/>
    </source>
</evidence>
<dbReference type="AlphaFoldDB" id="A0A2K8Z957"/>
<organism evidence="1 2">
    <name type="scientific">Spirosoma pollinicola</name>
    <dbReference type="NCBI Taxonomy" id="2057025"/>
    <lineage>
        <taxon>Bacteria</taxon>
        <taxon>Pseudomonadati</taxon>
        <taxon>Bacteroidota</taxon>
        <taxon>Cytophagia</taxon>
        <taxon>Cytophagales</taxon>
        <taxon>Cytophagaceae</taxon>
        <taxon>Spirosoma</taxon>
    </lineage>
</organism>
<sequence>MVLFLFLGNNENGRPQNCTYGGPDLESGLEMLTGLVNGGWQLSNVRVLDGNRQTLVLPIEIFDGISFKEPIKKLQTQWEDLLLLPS</sequence>
<reference evidence="1 2" key="1">
    <citation type="submission" date="2017-11" db="EMBL/GenBank/DDBJ databases">
        <title>Taxonomic description and genome sequences of Spirosoma HA7 sp. nov., isolated from pollen microhabitat of Corylus avellana.</title>
        <authorList>
            <person name="Ambika Manirajan B."/>
            <person name="Suarez C."/>
            <person name="Ratering S."/>
            <person name="Geissler-Plaum R."/>
            <person name="Cardinale M."/>
            <person name="Sylvia S."/>
        </authorList>
    </citation>
    <scope>NUCLEOTIDE SEQUENCE [LARGE SCALE GENOMIC DNA]</scope>
    <source>
        <strain evidence="1 2">HA7</strain>
    </source>
</reference>
<gene>
    <name evidence="1" type="ORF">CWM47_33920</name>
</gene>
<accession>A0A2K8Z957</accession>
<dbReference type="Proteomes" id="UP000232883">
    <property type="component" value="Chromosome"/>
</dbReference>
<evidence type="ECO:0000313" key="1">
    <source>
        <dbReference type="EMBL" id="AUD06401.1"/>
    </source>
</evidence>
<proteinExistence type="predicted"/>
<dbReference type="KEGG" id="spir:CWM47_33920"/>